<accession>A0A8S1YHT9</accession>
<dbReference type="Proteomes" id="UP000689195">
    <property type="component" value="Unassembled WGS sequence"/>
</dbReference>
<sequence>MIQSPIDMNQFQQQKYIFIQIKQIVEILKNGKWIELRDGFCSLSQIVYNGDYKHGKKVVRWQTLYRDYRKDKFELIGGGLYDERVEDSIKIGRWIELSDGYNFWSEVTYNGDYQNAKKVGRWDTFFKFGDKGFTQIGSGLYDNQVEGSSIKIGKWIELSCAFKFDSKVIYKGEYKNGNKIGRWDIWYKDYETKMYEQIGGGSYDDDEDSSKIGEWIELSDESNWYWQITFRGEYKNIKKVGRWDTCFKDYETKKDEKIGGGSYNDEGIQKGQWIELSDRSNAKFLITLNGEYIDGKKAGRWDFYWKKNSEDKQNEQIGGGIYYEKMEGYSIKIGIWIELSDESNYNCQLTSNGKYENGKKVGIWREMYRKWNDKEFKKLKEINFDK</sequence>
<comment type="caution">
    <text evidence="1">The sequence shown here is derived from an EMBL/GenBank/DDBJ whole genome shotgun (WGS) entry which is preliminary data.</text>
</comment>
<evidence type="ECO:0000313" key="2">
    <source>
        <dbReference type="Proteomes" id="UP000689195"/>
    </source>
</evidence>
<keyword evidence="2" id="KW-1185">Reference proteome</keyword>
<reference evidence="1" key="1">
    <citation type="submission" date="2021-01" db="EMBL/GenBank/DDBJ databases">
        <authorList>
            <consortium name="Genoscope - CEA"/>
            <person name="William W."/>
        </authorList>
    </citation>
    <scope>NUCLEOTIDE SEQUENCE</scope>
</reference>
<proteinExistence type="predicted"/>
<dbReference type="AlphaFoldDB" id="A0A8S1YHT9"/>
<dbReference type="EMBL" id="CAJJDO010000177">
    <property type="protein sequence ID" value="CAD8213359.1"/>
    <property type="molecule type" value="Genomic_DNA"/>
</dbReference>
<name>A0A8S1YHT9_9CILI</name>
<evidence type="ECO:0000313" key="1">
    <source>
        <dbReference type="EMBL" id="CAD8213359.1"/>
    </source>
</evidence>
<dbReference type="PANTHER" id="PTHR33706:SF1">
    <property type="entry name" value="TPR REPEAT PROTEIN"/>
    <property type="match status" value="1"/>
</dbReference>
<protein>
    <recommendedName>
        <fullName evidence="3">MORN repeat protein</fullName>
    </recommendedName>
</protein>
<dbReference type="PANTHER" id="PTHR33706">
    <property type="entry name" value="MORN VARIANT REPEAT PROTEIN"/>
    <property type="match status" value="1"/>
</dbReference>
<gene>
    <name evidence="1" type="ORF">PPENT_87.1.T1770020</name>
</gene>
<evidence type="ECO:0008006" key="3">
    <source>
        <dbReference type="Google" id="ProtNLM"/>
    </source>
</evidence>
<organism evidence="1 2">
    <name type="scientific">Paramecium pentaurelia</name>
    <dbReference type="NCBI Taxonomy" id="43138"/>
    <lineage>
        <taxon>Eukaryota</taxon>
        <taxon>Sar</taxon>
        <taxon>Alveolata</taxon>
        <taxon>Ciliophora</taxon>
        <taxon>Intramacronucleata</taxon>
        <taxon>Oligohymenophorea</taxon>
        <taxon>Peniculida</taxon>
        <taxon>Parameciidae</taxon>
        <taxon>Paramecium</taxon>
    </lineage>
</organism>